<comment type="caution">
    <text evidence="2">The sequence shown here is derived from an EMBL/GenBank/DDBJ whole genome shotgun (WGS) entry which is preliminary data.</text>
</comment>
<evidence type="ECO:0000313" key="3">
    <source>
        <dbReference type="Proteomes" id="UP000265515"/>
    </source>
</evidence>
<feature type="signal peptide" evidence="1">
    <location>
        <begin position="1"/>
        <end position="23"/>
    </location>
</feature>
<name>A0A388L306_CHABU</name>
<sequence>MRRLRTPWRYLRMLALLNHLALEVEIHVSIVVLNCDIMKENGQRCVVEKVQSVVLYENGLAKAPRSMKFFPFWTSQSFDGRFFRNNARIINNSLSLASSRLKQPSDGVQGFWGEVRAQGPIFHHIGALAVGEDERPQFAQLYLHDPQRLDDAIDQRVDFLNLPARTPDAQLDQAKRILRRFHELLQRCNNYVKDFLTFAVLPPEALNGGKLVINADVMPDGEHARRYNRPMGLHEICVLMANELLSRELEIRLRAPPPGERQTVVVSECSRAPDCLRFPNIRRVFLTIFGRPP</sequence>
<dbReference type="OrthoDB" id="10051381at2759"/>
<dbReference type="AlphaFoldDB" id="A0A388L306"/>
<organism evidence="2 3">
    <name type="scientific">Chara braunii</name>
    <name type="common">Braun's stonewort</name>
    <dbReference type="NCBI Taxonomy" id="69332"/>
    <lineage>
        <taxon>Eukaryota</taxon>
        <taxon>Viridiplantae</taxon>
        <taxon>Streptophyta</taxon>
        <taxon>Charophyceae</taxon>
        <taxon>Charales</taxon>
        <taxon>Characeae</taxon>
        <taxon>Chara</taxon>
    </lineage>
</organism>
<feature type="chain" id="PRO_5017462250" description="Helitron helicase-like domain-containing protein" evidence="1">
    <location>
        <begin position="24"/>
        <end position="293"/>
    </location>
</feature>
<protein>
    <recommendedName>
        <fullName evidence="4">Helitron helicase-like domain-containing protein</fullName>
    </recommendedName>
</protein>
<reference evidence="2 3" key="1">
    <citation type="journal article" date="2018" name="Cell">
        <title>The Chara Genome: Secondary Complexity and Implications for Plant Terrestrialization.</title>
        <authorList>
            <person name="Nishiyama T."/>
            <person name="Sakayama H."/>
            <person name="Vries J.D."/>
            <person name="Buschmann H."/>
            <person name="Saint-Marcoux D."/>
            <person name="Ullrich K.K."/>
            <person name="Haas F.B."/>
            <person name="Vanderstraeten L."/>
            <person name="Becker D."/>
            <person name="Lang D."/>
            <person name="Vosolsobe S."/>
            <person name="Rombauts S."/>
            <person name="Wilhelmsson P.K.I."/>
            <person name="Janitza P."/>
            <person name="Kern R."/>
            <person name="Heyl A."/>
            <person name="Rumpler F."/>
            <person name="Villalobos L.I.A.C."/>
            <person name="Clay J.M."/>
            <person name="Skokan R."/>
            <person name="Toyoda A."/>
            <person name="Suzuki Y."/>
            <person name="Kagoshima H."/>
            <person name="Schijlen E."/>
            <person name="Tajeshwar N."/>
            <person name="Catarino B."/>
            <person name="Hetherington A.J."/>
            <person name="Saltykova A."/>
            <person name="Bonnot C."/>
            <person name="Breuninger H."/>
            <person name="Symeonidi A."/>
            <person name="Radhakrishnan G.V."/>
            <person name="Van Nieuwerburgh F."/>
            <person name="Deforce D."/>
            <person name="Chang C."/>
            <person name="Karol K.G."/>
            <person name="Hedrich R."/>
            <person name="Ulvskov P."/>
            <person name="Glockner G."/>
            <person name="Delwiche C.F."/>
            <person name="Petrasek J."/>
            <person name="Van de Peer Y."/>
            <person name="Friml J."/>
            <person name="Beilby M."/>
            <person name="Dolan L."/>
            <person name="Kohara Y."/>
            <person name="Sugano S."/>
            <person name="Fujiyama A."/>
            <person name="Delaux P.-M."/>
            <person name="Quint M."/>
            <person name="TheiBen G."/>
            <person name="Hagemann M."/>
            <person name="Harholt J."/>
            <person name="Dunand C."/>
            <person name="Zachgo S."/>
            <person name="Langdale J."/>
            <person name="Maumus F."/>
            <person name="Straeten D.V.D."/>
            <person name="Gould S.B."/>
            <person name="Rensing S.A."/>
        </authorList>
    </citation>
    <scope>NUCLEOTIDE SEQUENCE [LARGE SCALE GENOMIC DNA]</scope>
    <source>
        <strain evidence="2 3">S276</strain>
    </source>
</reference>
<evidence type="ECO:0008006" key="4">
    <source>
        <dbReference type="Google" id="ProtNLM"/>
    </source>
</evidence>
<dbReference type="EMBL" id="BFEA01000249">
    <property type="protein sequence ID" value="GBG76622.1"/>
    <property type="molecule type" value="Genomic_DNA"/>
</dbReference>
<accession>A0A388L306</accession>
<gene>
    <name evidence="2" type="ORF">CBR_g22838</name>
</gene>
<evidence type="ECO:0000313" key="2">
    <source>
        <dbReference type="EMBL" id="GBG76622.1"/>
    </source>
</evidence>
<keyword evidence="1" id="KW-0732">Signal</keyword>
<dbReference type="Gramene" id="GBG76622">
    <property type="protein sequence ID" value="GBG76622"/>
    <property type="gene ID" value="CBR_g22838"/>
</dbReference>
<evidence type="ECO:0000256" key="1">
    <source>
        <dbReference type="SAM" id="SignalP"/>
    </source>
</evidence>
<dbReference type="Proteomes" id="UP000265515">
    <property type="component" value="Unassembled WGS sequence"/>
</dbReference>
<proteinExistence type="predicted"/>
<keyword evidence="3" id="KW-1185">Reference proteome</keyword>